<dbReference type="RefSeq" id="WP_187748675.1">
    <property type="nucleotide sequence ID" value="NZ_CP060828.1"/>
</dbReference>
<dbReference type="EMBL" id="CP060828">
    <property type="protein sequence ID" value="QNP71711.1"/>
    <property type="molecule type" value="Genomic_DNA"/>
</dbReference>
<sequence length="287" mass="31436">MKEYLTGEDLFSYLIILGVPGKSKRFLLCEGDSDCAVLDPHLDDGVIETIPGYGKDSVIEAIQIAYDSGFTNVAALIDRDWGKSRRKPCDLAVPTDKYDIDATVFYAGDVCRRVVSAFCDRDRVREFLATHGWSSPMEAVSALAFPLGVLRKLSYDEGWGIKVAGTPFDKVAQPDCNGVDLSALVVSAIERAGKPRISERDVPDVIGSVSRFMAQVEDISDYCCGHDLNSALAFLMRKKWSGKASKDLIERSMRGAFSCREMLGSRFFKGIHGAFGVPEGDLFTCAS</sequence>
<dbReference type="Proteomes" id="UP000516052">
    <property type="component" value="Chromosome"/>
</dbReference>
<dbReference type="AlphaFoldDB" id="A0A7H0IFZ5"/>
<accession>A0A7H0IFZ5</accession>
<dbReference type="KEGG" id="sroi:IAG44_21300"/>
<gene>
    <name evidence="1" type="ORF">IAG44_21300</name>
</gene>
<keyword evidence="2" id="KW-1185">Reference proteome</keyword>
<evidence type="ECO:0008006" key="3">
    <source>
        <dbReference type="Google" id="ProtNLM"/>
    </source>
</evidence>
<organism evidence="1 2">
    <name type="scientific">Streptomyces roseirectus</name>
    <dbReference type="NCBI Taxonomy" id="2768066"/>
    <lineage>
        <taxon>Bacteria</taxon>
        <taxon>Bacillati</taxon>
        <taxon>Actinomycetota</taxon>
        <taxon>Actinomycetes</taxon>
        <taxon>Kitasatosporales</taxon>
        <taxon>Streptomycetaceae</taxon>
        <taxon>Streptomyces</taxon>
    </lineage>
</organism>
<proteinExistence type="predicted"/>
<evidence type="ECO:0000313" key="1">
    <source>
        <dbReference type="EMBL" id="QNP71711.1"/>
    </source>
</evidence>
<name>A0A7H0IFZ5_9ACTN</name>
<reference evidence="1 2" key="1">
    <citation type="submission" date="2020-08" db="EMBL/GenBank/DDBJ databases">
        <title>A novel species.</title>
        <authorList>
            <person name="Gao J."/>
        </authorList>
    </citation>
    <scope>NUCLEOTIDE SEQUENCE [LARGE SCALE GENOMIC DNA]</scope>
    <source>
        <strain evidence="1 2">CRXT-G-22</strain>
    </source>
</reference>
<protein>
    <recommendedName>
        <fullName evidence="3">DUF4435 domain-containing protein</fullName>
    </recommendedName>
</protein>
<evidence type="ECO:0000313" key="2">
    <source>
        <dbReference type="Proteomes" id="UP000516052"/>
    </source>
</evidence>